<dbReference type="EMBL" id="ADVR01000090">
    <property type="protein sequence ID" value="EFO80095.1"/>
    <property type="molecule type" value="Genomic_DNA"/>
</dbReference>
<dbReference type="Gene3D" id="3.40.50.300">
    <property type="entry name" value="P-loop containing nucleotide triphosphate hydrolases"/>
    <property type="match status" value="1"/>
</dbReference>
<dbReference type="NCBIfam" id="NF038325">
    <property type="entry name" value="DISARM_DrmAS"/>
    <property type="match status" value="1"/>
</dbReference>
<evidence type="ECO:0000259" key="1">
    <source>
        <dbReference type="PROSITE" id="PS51194"/>
    </source>
</evidence>
<dbReference type="GO" id="GO:0004386">
    <property type="term" value="F:helicase activity"/>
    <property type="evidence" value="ECO:0007669"/>
    <property type="project" value="UniProtKB-KW"/>
</dbReference>
<dbReference type="AlphaFoldDB" id="E1IFC5"/>
<dbReference type="InterPro" id="IPR027417">
    <property type="entry name" value="P-loop_NTPase"/>
</dbReference>
<feature type="domain" description="Helicase C-terminal" evidence="1">
    <location>
        <begin position="817"/>
        <end position="978"/>
    </location>
</feature>
<evidence type="ECO:0000313" key="2">
    <source>
        <dbReference type="EMBL" id="EFO80095.1"/>
    </source>
</evidence>
<proteinExistence type="predicted"/>
<evidence type="ECO:0000313" key="3">
    <source>
        <dbReference type="Proteomes" id="UP000054010"/>
    </source>
</evidence>
<dbReference type="SUPFAM" id="SSF52540">
    <property type="entry name" value="P-loop containing nucleoside triphosphate hydrolases"/>
    <property type="match status" value="1"/>
</dbReference>
<keyword evidence="3" id="KW-1185">Reference proteome</keyword>
<sequence length="1124" mass="124096">MTNPPAPLAVRAQLADALGLDLIGPSAGHLLAAEQLPESIRPATWYLTGFLIPSGSPVEQASDQDEEDDAAVVTEQLGLELESNDDRRAAKKGFFPSSIGLTFLVAAATTQLRVTLRWGDYHLIELPATGDPPTKVWQRTQREAVIGVTLNGEPQPLMNVPSADGLQYQIIERPITASGLSLPLPVGTRSVSVYFVNNRTPSKDVPDLAYAFQAEIHVTCEHPFVARPNLSGLHAAEWDDQVADLHYADTPEYAVGHGVSADWELLDGECRAIRSAWIPAAEVEKTVTVHVPDVELQMDALGNLADGAAVGAALGPLVTAYRDWLKVQQGAAEQLDGTRRETAETLVQHAQIAAERIERGITLLATSPAALDAFRTANRAVARALRTRLKIEQPRWRAFQLAFILLNLPGIADPHSPERSYVDLLFFPTGGGKTEAYLGLAAFAMVLRRLQYPGDKGLAGAGVSVVMRYTLRLLTLDQLARAAGLVCALELEREANPERYGRWPIEIGLWVGKAATPNKMGVKGDGRDDTARALVLRYQNNPKGNPSPIPLESCPWCNTRFTATSFTLLPNTNQPSELRIVCSNWQCAFSGNRPLPIIAVDEVIYRRLPAFLIATVDKFATLPWIGPSGNLLGGADRQDVTGFYGAAEPRRGVPLQQPLAPPDLIIQDELHLISGPLGTMAGLYETAVDALCSRTLDGVDVGPKIIASTATVRRAQDQILALFGRPRTNIFPPPGPDRRDSFFARTAPRSETPARHYLGIAAQGRSPKVMMRKVWLALMAAAQRAYLAAGGEKNQQNPVDPYMTVLGYFNNLRELGGARRILEEEVQNTVKSYGSRKRVNEPDGLFANRERFSAVLELTSRVSTDQVAEARRRLESPFHQLDDRVDCALATNMISVGLDIPRLGLMLVIGQPMLTAEYIQATSRVGRDDQRPGLVVTLLNIHKPRDRSHYERFRHYHETFYRGVEATSVTPFSARALDRGFAGALVALSRHYDARLTPVLGAGEIKVARSSLEKRLIEIFQNRVKQQIFADKDEQDERLRAIQDRIVDLLDAWFKIVDEYQQVGVAVQYQEYEAKSHAKPLLHDSLEKSLSNQQRKFRINRSLRDVEPDVNLYLRDFDGQLVEE</sequence>
<dbReference type="InterPro" id="IPR001650">
    <property type="entry name" value="Helicase_C-like"/>
</dbReference>
<dbReference type="HOGENOM" id="CLU_004880_0_0_0"/>
<protein>
    <submittedName>
        <fullName evidence="2">Helicase-like protein</fullName>
    </submittedName>
</protein>
<dbReference type="PROSITE" id="PS51194">
    <property type="entry name" value="HELICASE_CTER"/>
    <property type="match status" value="1"/>
</dbReference>
<dbReference type="Proteomes" id="UP000054010">
    <property type="component" value="Unassembled WGS sequence"/>
</dbReference>
<accession>E1IFC5</accession>
<gene>
    <name evidence="2" type="ORF">OSCT_2026</name>
</gene>
<dbReference type="Pfam" id="PF00271">
    <property type="entry name" value="Helicase_C"/>
    <property type="match status" value="1"/>
</dbReference>
<reference evidence="2 3" key="1">
    <citation type="journal article" date="2011" name="J. Bacteriol.">
        <title>Draft genome sequence of the anoxygenic filamentous phototrophic bacterium Oscillochloris trichoides subsp. DG-6.</title>
        <authorList>
            <person name="Kuznetsov B.B."/>
            <person name="Ivanovsky R.N."/>
            <person name="Keppen O.I."/>
            <person name="Sukhacheva M.V."/>
            <person name="Bumazhkin B.K."/>
            <person name="Patutina E.O."/>
            <person name="Beletsky A.V."/>
            <person name="Mardanov A.V."/>
            <person name="Baslerov R.V."/>
            <person name="Panteleeva A.N."/>
            <person name="Kolganova T.V."/>
            <person name="Ravin N.V."/>
            <person name="Skryabin K.G."/>
        </authorList>
    </citation>
    <scope>NUCLEOTIDE SEQUENCE [LARGE SCALE GENOMIC DNA]</scope>
    <source>
        <strain evidence="2 3">DG-6</strain>
    </source>
</reference>
<name>E1IFC5_9CHLR</name>
<dbReference type="OrthoDB" id="713315at2"/>
<comment type="caution">
    <text evidence="2">The sequence shown here is derived from an EMBL/GenBank/DDBJ whole genome shotgun (WGS) entry which is preliminary data.</text>
</comment>
<dbReference type="STRING" id="765420.OSCT_2026"/>
<dbReference type="CDD" id="cd18785">
    <property type="entry name" value="SF2_C"/>
    <property type="match status" value="1"/>
</dbReference>
<organism evidence="2 3">
    <name type="scientific">Oscillochloris trichoides DG-6</name>
    <dbReference type="NCBI Taxonomy" id="765420"/>
    <lineage>
        <taxon>Bacteria</taxon>
        <taxon>Bacillati</taxon>
        <taxon>Chloroflexota</taxon>
        <taxon>Chloroflexia</taxon>
        <taxon>Chloroflexales</taxon>
        <taxon>Chloroflexineae</taxon>
        <taxon>Oscillochloridaceae</taxon>
        <taxon>Oscillochloris</taxon>
    </lineage>
</organism>
<dbReference type="eggNOG" id="COG1061">
    <property type="taxonomic scope" value="Bacteria"/>
</dbReference>